<dbReference type="Proteomes" id="UP000224101">
    <property type="component" value="Segment"/>
</dbReference>
<keyword evidence="2" id="KW-1185">Reference proteome</keyword>
<sequence length="89" mass="9650">MTSFTDYSKGLLEASDTKVPFQPGKTVANKESDAGYKLSALNALVTKVHLAYDKIPETLKADQIDQAVQQLEKLCTAADNAIKALKAHK</sequence>
<organism evidence="1 2">
    <name type="scientific">Acidovorax phage ACP17</name>
    <dbReference type="NCBI Taxonomy" id="2010329"/>
    <lineage>
        <taxon>Viruses</taxon>
        <taxon>Duplodnaviria</taxon>
        <taxon>Heunggongvirae</taxon>
        <taxon>Uroviricota</taxon>
        <taxon>Caudoviricetes</taxon>
        <taxon>Busanvirus</taxon>
        <taxon>Busanvirus ACP17</taxon>
    </lineage>
</organism>
<reference evidence="1 2" key="1">
    <citation type="submission" date="2017-08" db="EMBL/GenBank/DDBJ databases">
        <title>Characterization and complete genome sequence of novel bacteriophage infecting the causal agent of bacterial fruit blotch, Acidovorax citrulli.</title>
        <authorList>
            <person name="Midani A.R."/>
            <person name="Park S.-H."/>
            <person name="Choi T.-J."/>
        </authorList>
    </citation>
    <scope>NUCLEOTIDE SEQUENCE [LARGE SCALE GENOMIC DNA]</scope>
</reference>
<name>A0A223AIZ1_9CAUD</name>
<protein>
    <submittedName>
        <fullName evidence="1">Uncharacterized protein</fullName>
    </submittedName>
</protein>
<dbReference type="GeneID" id="40085749"/>
<accession>A0A223AIZ1</accession>
<evidence type="ECO:0000313" key="2">
    <source>
        <dbReference type="Proteomes" id="UP000224101"/>
    </source>
</evidence>
<dbReference type="KEGG" id="vg:40085749"/>
<evidence type="ECO:0000313" key="1">
    <source>
        <dbReference type="EMBL" id="ASS33929.1"/>
    </source>
</evidence>
<proteinExistence type="predicted"/>
<dbReference type="EMBL" id="KY979132">
    <property type="protein sequence ID" value="ASS33929.1"/>
    <property type="molecule type" value="Genomic_DNA"/>
</dbReference>
<dbReference type="RefSeq" id="YP_009609664.1">
    <property type="nucleotide sequence ID" value="NC_041997.1"/>
</dbReference>